<name>A0ABR1XVY1_9PEZI</name>
<dbReference type="Proteomes" id="UP001456524">
    <property type="component" value="Unassembled WGS sequence"/>
</dbReference>
<evidence type="ECO:0000256" key="1">
    <source>
        <dbReference type="SAM" id="MobiDB-lite"/>
    </source>
</evidence>
<feature type="compositionally biased region" description="Basic and acidic residues" evidence="1">
    <location>
        <begin position="243"/>
        <end position="257"/>
    </location>
</feature>
<accession>A0ABR1XVY1</accession>
<organism evidence="2 3">
    <name type="scientific">Phyllosticta citrichinensis</name>
    <dbReference type="NCBI Taxonomy" id="1130410"/>
    <lineage>
        <taxon>Eukaryota</taxon>
        <taxon>Fungi</taxon>
        <taxon>Dikarya</taxon>
        <taxon>Ascomycota</taxon>
        <taxon>Pezizomycotina</taxon>
        <taxon>Dothideomycetes</taxon>
        <taxon>Dothideomycetes incertae sedis</taxon>
        <taxon>Botryosphaeriales</taxon>
        <taxon>Phyllostictaceae</taxon>
        <taxon>Phyllosticta</taxon>
    </lineage>
</organism>
<gene>
    <name evidence="2" type="ORF">IWX90DRAFT_413975</name>
</gene>
<dbReference type="EMBL" id="JBBWUH010000004">
    <property type="protein sequence ID" value="KAK8169553.1"/>
    <property type="molecule type" value="Genomic_DNA"/>
</dbReference>
<keyword evidence="3" id="KW-1185">Reference proteome</keyword>
<evidence type="ECO:0000313" key="2">
    <source>
        <dbReference type="EMBL" id="KAK8169553.1"/>
    </source>
</evidence>
<protein>
    <submittedName>
        <fullName evidence="2">Uncharacterized protein</fullName>
    </submittedName>
</protein>
<proteinExistence type="predicted"/>
<feature type="region of interest" description="Disordered" evidence="1">
    <location>
        <begin position="227"/>
        <end position="277"/>
    </location>
</feature>
<evidence type="ECO:0000313" key="3">
    <source>
        <dbReference type="Proteomes" id="UP001456524"/>
    </source>
</evidence>
<sequence>MAAEASAARPVATHISHTTSSAFQPSAIQKVLVVPLACMLGRLLATLTPHTIRPATIYRFILALIHHSIQRRPRVSTLTVATAAYTDALGKIHGWWWWPPLLFSAELKRRAPFLRIKTDGDARFDALRPFAIHAARSDNGEVSDETAVAVSHVIEDEENTTRIRVGALKKEWQVVWPRLGPAGSMYGFTVRTSLDAPSQHVRRDGVTVCSETGAPSSLAVGLGHHAGGRIQTLPEDSSYDSTDVPRCRGAMDDDKLGDSPPGEENGNRNAKKRSEANERCRWRRRLGRIVRRYVADWRLLTKPLRYIGSQAMPTEAIFANLGNRSLEHERERRQLCDRRVCAVHLHHEWVDWNNGGRRAEEDLADPTLLQFVCQDASI</sequence>
<reference evidence="2 3" key="1">
    <citation type="journal article" date="2022" name="G3 (Bethesda)">
        <title>Enemy or ally: a genomic approach to elucidate the lifestyle of Phyllosticta citrichinaensis.</title>
        <authorList>
            <person name="Buijs V.A."/>
            <person name="Groenewald J.Z."/>
            <person name="Haridas S."/>
            <person name="LaButti K.M."/>
            <person name="Lipzen A."/>
            <person name="Martin F.M."/>
            <person name="Barry K."/>
            <person name="Grigoriev I.V."/>
            <person name="Crous P.W."/>
            <person name="Seidl M.F."/>
        </authorList>
    </citation>
    <scope>NUCLEOTIDE SEQUENCE [LARGE SCALE GENOMIC DNA]</scope>
    <source>
        <strain evidence="2 3">CBS 129764</strain>
    </source>
</reference>
<comment type="caution">
    <text evidence="2">The sequence shown here is derived from an EMBL/GenBank/DDBJ whole genome shotgun (WGS) entry which is preliminary data.</text>
</comment>